<protein>
    <submittedName>
        <fullName evidence="1">Uncharacterized protein</fullName>
    </submittedName>
</protein>
<gene>
    <name evidence="1" type="ORF">SDC9_156229</name>
</gene>
<reference evidence="1" key="1">
    <citation type="submission" date="2019-08" db="EMBL/GenBank/DDBJ databases">
        <authorList>
            <person name="Kucharzyk K."/>
            <person name="Murdoch R.W."/>
            <person name="Higgins S."/>
            <person name="Loffler F."/>
        </authorList>
    </citation>
    <scope>NUCLEOTIDE SEQUENCE</scope>
</reference>
<name>A0A645F3U8_9ZZZZ</name>
<evidence type="ECO:0000313" key="1">
    <source>
        <dbReference type="EMBL" id="MPN08941.1"/>
    </source>
</evidence>
<dbReference type="AlphaFoldDB" id="A0A645F3U8"/>
<organism evidence="1">
    <name type="scientific">bioreactor metagenome</name>
    <dbReference type="NCBI Taxonomy" id="1076179"/>
    <lineage>
        <taxon>unclassified sequences</taxon>
        <taxon>metagenomes</taxon>
        <taxon>ecological metagenomes</taxon>
    </lineage>
</organism>
<sequence>MDVAAQQHGVAWRLRRDGAQKPVARGRVAVPAVGGLHTRGVVPGREQRLLGDDAPMRLRALGVCKQALREPLLLRESQEAACIGRQFRTLLRLDRACAGAVGLAAGLPVAVLAGIEQMQAGKAAPLQPPEKLQAVEGVVGGKCRRAQRHVLVVGLPCGGAHLQEVRSHACLAVAARIVVLHLVVVPGDDPWRHRVGRLQRWIALVQGVAVAVVGQRAR</sequence>
<proteinExistence type="predicted"/>
<accession>A0A645F3U8</accession>
<dbReference type="EMBL" id="VSSQ01055037">
    <property type="protein sequence ID" value="MPN08941.1"/>
    <property type="molecule type" value="Genomic_DNA"/>
</dbReference>
<comment type="caution">
    <text evidence="1">The sequence shown here is derived from an EMBL/GenBank/DDBJ whole genome shotgun (WGS) entry which is preliminary data.</text>
</comment>